<dbReference type="Proteomes" id="UP000031668">
    <property type="component" value="Unassembled WGS sequence"/>
</dbReference>
<gene>
    <name evidence="3" type="ORF">RF11_11070</name>
</gene>
<reference evidence="3 4" key="1">
    <citation type="journal article" date="2014" name="Genome Biol. Evol.">
        <title>The genome of the myxosporean Thelohanellus kitauei shows adaptations to nutrient acquisition within its fish host.</title>
        <authorList>
            <person name="Yang Y."/>
            <person name="Xiong J."/>
            <person name="Zhou Z."/>
            <person name="Huo F."/>
            <person name="Miao W."/>
            <person name="Ran C."/>
            <person name="Liu Y."/>
            <person name="Zhang J."/>
            <person name="Feng J."/>
            <person name="Wang M."/>
            <person name="Wang M."/>
            <person name="Wang L."/>
            <person name="Yao B."/>
        </authorList>
    </citation>
    <scope>NUCLEOTIDE SEQUENCE [LARGE SCALE GENOMIC DNA]</scope>
    <source>
        <strain evidence="3">Wuqing</strain>
    </source>
</reference>
<keyword evidence="2" id="KW-0812">Transmembrane</keyword>
<feature type="region of interest" description="Disordered" evidence="1">
    <location>
        <begin position="36"/>
        <end position="77"/>
    </location>
</feature>
<keyword evidence="2" id="KW-1133">Transmembrane helix</keyword>
<evidence type="ECO:0000256" key="2">
    <source>
        <dbReference type="SAM" id="Phobius"/>
    </source>
</evidence>
<name>A0A0C2MQ81_THEKT</name>
<keyword evidence="4" id="KW-1185">Reference proteome</keyword>
<protein>
    <submittedName>
        <fullName evidence="3">Uncharacterized protein</fullName>
    </submittedName>
</protein>
<proteinExistence type="predicted"/>
<feature type="compositionally biased region" description="Basic and acidic residues" evidence="1">
    <location>
        <begin position="36"/>
        <end position="51"/>
    </location>
</feature>
<feature type="transmembrane region" description="Helical" evidence="2">
    <location>
        <begin position="92"/>
        <end position="116"/>
    </location>
</feature>
<comment type="caution">
    <text evidence="3">The sequence shown here is derived from an EMBL/GenBank/DDBJ whole genome shotgun (WGS) entry which is preliminary data.</text>
</comment>
<keyword evidence="2" id="KW-0472">Membrane</keyword>
<sequence length="123" mass="13661">MGEAKLSTINKFQQVLAPDEHGSFCGHKVVKKVSEIPKHKGSDKPDKDHISTKLGTSFNTHSVRSDTSENKEAGNFDLVPPNESTEKFFRGAIIPTVIICFAAIIGVCIYVARLIYVRNKRLF</sequence>
<dbReference type="EMBL" id="JWZT01002428">
    <property type="protein sequence ID" value="KII69426.1"/>
    <property type="molecule type" value="Genomic_DNA"/>
</dbReference>
<evidence type="ECO:0000256" key="1">
    <source>
        <dbReference type="SAM" id="MobiDB-lite"/>
    </source>
</evidence>
<feature type="compositionally biased region" description="Polar residues" evidence="1">
    <location>
        <begin position="53"/>
        <end position="62"/>
    </location>
</feature>
<accession>A0A0C2MQ81</accession>
<evidence type="ECO:0000313" key="4">
    <source>
        <dbReference type="Proteomes" id="UP000031668"/>
    </source>
</evidence>
<organism evidence="3 4">
    <name type="scientific">Thelohanellus kitauei</name>
    <name type="common">Myxosporean</name>
    <dbReference type="NCBI Taxonomy" id="669202"/>
    <lineage>
        <taxon>Eukaryota</taxon>
        <taxon>Metazoa</taxon>
        <taxon>Cnidaria</taxon>
        <taxon>Myxozoa</taxon>
        <taxon>Myxosporea</taxon>
        <taxon>Bivalvulida</taxon>
        <taxon>Platysporina</taxon>
        <taxon>Myxobolidae</taxon>
        <taxon>Thelohanellus</taxon>
    </lineage>
</organism>
<dbReference type="AlphaFoldDB" id="A0A0C2MQ81"/>
<feature type="compositionally biased region" description="Basic and acidic residues" evidence="1">
    <location>
        <begin position="63"/>
        <end position="74"/>
    </location>
</feature>
<evidence type="ECO:0000313" key="3">
    <source>
        <dbReference type="EMBL" id="KII69426.1"/>
    </source>
</evidence>